<proteinExistence type="predicted"/>
<protein>
    <submittedName>
        <fullName evidence="1">Alkaline phosphatase family protein</fullName>
    </submittedName>
</protein>
<reference evidence="1" key="1">
    <citation type="submission" date="2022-06" db="EMBL/GenBank/DDBJ databases">
        <title>Complete Genome of Aeromonas sp. Strain SOD01 Isolated from an Urban Freshwater Stream.</title>
        <authorList>
            <person name="Williams L.E."/>
            <person name="Brysgel T."/>
            <person name="Capestro E.M."/>
            <person name="Foltz G.V."/>
            <person name="Gardner A.E."/>
            <person name="Ingrassia J."/>
            <person name="Peterson E."/>
            <person name="Arruda J."/>
            <person name="Flaherty I."/>
            <person name="Hunt M."/>
            <person name="Pappas G."/>
            <person name="Ramsaran S."/>
            <person name="Rocha M."/>
        </authorList>
    </citation>
    <scope>NUCLEOTIDE SEQUENCE</scope>
    <source>
        <strain evidence="1">SOD01</strain>
    </source>
</reference>
<dbReference type="EMBL" id="CP099717">
    <property type="protein sequence ID" value="USV57324.1"/>
    <property type="molecule type" value="Genomic_DNA"/>
</dbReference>
<evidence type="ECO:0000313" key="1">
    <source>
        <dbReference type="EMBL" id="USV57324.1"/>
    </source>
</evidence>
<keyword evidence="2" id="KW-1185">Reference proteome</keyword>
<dbReference type="GO" id="GO:0016787">
    <property type="term" value="F:hydrolase activity"/>
    <property type="evidence" value="ECO:0007669"/>
    <property type="project" value="UniProtKB-ARBA"/>
</dbReference>
<dbReference type="PANTHER" id="PTHR10151:SF120">
    <property type="entry name" value="BIS(5'-ADENOSYL)-TRIPHOSPHATASE"/>
    <property type="match status" value="1"/>
</dbReference>
<dbReference type="Proteomes" id="UP001056890">
    <property type="component" value="Chromosome"/>
</dbReference>
<dbReference type="AlphaFoldDB" id="A0AAE9SEF8"/>
<dbReference type="Pfam" id="PF01663">
    <property type="entry name" value="Phosphodiest"/>
    <property type="match status" value="1"/>
</dbReference>
<dbReference type="RefSeq" id="WP_218292722.1">
    <property type="nucleotide sequence ID" value="NZ_CP099717.1"/>
</dbReference>
<evidence type="ECO:0000313" key="2">
    <source>
        <dbReference type="Proteomes" id="UP001056890"/>
    </source>
</evidence>
<name>A0AAE9SEF8_9GAMM</name>
<gene>
    <name evidence="1" type="ORF">NHF51_18670</name>
</gene>
<dbReference type="InterPro" id="IPR002591">
    <property type="entry name" value="Phosphodiest/P_Trfase"/>
</dbReference>
<dbReference type="PANTHER" id="PTHR10151">
    <property type="entry name" value="ECTONUCLEOTIDE PYROPHOSPHATASE/PHOSPHODIESTERASE"/>
    <property type="match status" value="1"/>
</dbReference>
<organism evidence="1 2">
    <name type="scientific">Aeromonas encheleia</name>
    <dbReference type="NCBI Taxonomy" id="73010"/>
    <lineage>
        <taxon>Bacteria</taxon>
        <taxon>Pseudomonadati</taxon>
        <taxon>Pseudomonadota</taxon>
        <taxon>Gammaproteobacteria</taxon>
        <taxon>Aeromonadales</taxon>
        <taxon>Aeromonadaceae</taxon>
        <taxon>Aeromonas</taxon>
    </lineage>
</organism>
<accession>A0AAE9SEF8</accession>
<sequence>MQHKVILVLVDGLSAEVAHAMGYLTGMVEAERGLFTTLSCALPSLSRPLYECILTGVPPVASGITHNGVSRLSQHDSIFHLARAGGKGTAAAAYHWVSELYNRSPWQVARDRFTQDEQLPIQHGCFYWDDGYPDSHLLMDGEWLRTQHDPDFLLIHPMGVDDAGHRFGLDSRQYRNQARRMDSLLADLLPQWLAEGYQVLVTADHGMNEDLSHGGTLPEERNVPLWLFGDAFVSRWPEGPDQQLQQTQLCALMAELLGVAHDKPRGPQLLKAACLREVH</sequence>